<evidence type="ECO:0000313" key="3">
    <source>
        <dbReference type="Proteomes" id="UP000249390"/>
    </source>
</evidence>
<proteinExistence type="predicted"/>
<comment type="caution">
    <text evidence="2">The sequence shown here is derived from an EMBL/GenBank/DDBJ whole genome shotgun (WGS) entry which is preliminary data.</text>
</comment>
<dbReference type="EMBL" id="NQVE01000067">
    <property type="protein sequence ID" value="RAL50273.1"/>
    <property type="molecule type" value="Genomic_DNA"/>
</dbReference>
<keyword evidence="3" id="KW-1185">Reference proteome</keyword>
<dbReference type="PANTHER" id="PTHR37214:SF2">
    <property type="entry name" value="CYTOMEGALOVIRUS UL139 PROTEIN"/>
    <property type="match status" value="1"/>
</dbReference>
<sequence>MALPSGFRERLEQMEETRNQRLLLLEAEKELQINKSRVFAARLSSVRSAEQRCLNLERKIVSQQLLISALKSEIDRVDSDHLRSLQKFRHLKVEVEDLEELEKEKQKYYTSENAEMEEFMEHVGNFAVEMHVQVEELKSHSNALKSKFSELQGSLNHSDNSEIAAAERRKSELLTIKQNMEREMSLKHQFREQLRRQLANLLTYQKPT</sequence>
<dbReference type="InterPro" id="IPR021042">
    <property type="entry name" value="Herpes_UL139_cytomegalovirus"/>
</dbReference>
<dbReference type="AlphaFoldDB" id="A0A328E1E7"/>
<accession>A0A328E1E7</accession>
<protein>
    <submittedName>
        <fullName evidence="2">Uncharacterized protein</fullName>
    </submittedName>
</protein>
<dbReference type="Pfam" id="PF12507">
    <property type="entry name" value="HCMV_UL139"/>
    <property type="match status" value="1"/>
</dbReference>
<organism evidence="2 3">
    <name type="scientific">Cuscuta australis</name>
    <dbReference type="NCBI Taxonomy" id="267555"/>
    <lineage>
        <taxon>Eukaryota</taxon>
        <taxon>Viridiplantae</taxon>
        <taxon>Streptophyta</taxon>
        <taxon>Embryophyta</taxon>
        <taxon>Tracheophyta</taxon>
        <taxon>Spermatophyta</taxon>
        <taxon>Magnoliopsida</taxon>
        <taxon>eudicotyledons</taxon>
        <taxon>Gunneridae</taxon>
        <taxon>Pentapetalae</taxon>
        <taxon>asterids</taxon>
        <taxon>lamiids</taxon>
        <taxon>Solanales</taxon>
        <taxon>Convolvulaceae</taxon>
        <taxon>Cuscuteae</taxon>
        <taxon>Cuscuta</taxon>
        <taxon>Cuscuta subgen. Grammica</taxon>
        <taxon>Cuscuta sect. Cleistogrammica</taxon>
    </lineage>
</organism>
<name>A0A328E1E7_9ASTE</name>
<evidence type="ECO:0000313" key="2">
    <source>
        <dbReference type="EMBL" id="RAL50273.1"/>
    </source>
</evidence>
<dbReference type="PANTHER" id="PTHR37214">
    <property type="entry name" value="CYTOMEGALOVIRUS UL139 PROTEIN"/>
    <property type="match status" value="1"/>
</dbReference>
<dbReference type="Proteomes" id="UP000249390">
    <property type="component" value="Unassembled WGS sequence"/>
</dbReference>
<reference evidence="2 3" key="1">
    <citation type="submission" date="2018-06" db="EMBL/GenBank/DDBJ databases">
        <title>The Genome of Cuscuta australis (Dodder) Provides Insight into the Evolution of Plant Parasitism.</title>
        <authorList>
            <person name="Liu H."/>
        </authorList>
    </citation>
    <scope>NUCLEOTIDE SEQUENCE [LARGE SCALE GENOMIC DNA]</scope>
    <source>
        <strain evidence="3">cv. Yunnan</strain>
        <tissue evidence="2">Vines</tissue>
    </source>
</reference>
<evidence type="ECO:0000256" key="1">
    <source>
        <dbReference type="SAM" id="Coils"/>
    </source>
</evidence>
<keyword evidence="1" id="KW-0175">Coiled coil</keyword>
<gene>
    <name evidence="2" type="ORF">DM860_007947</name>
</gene>
<feature type="coiled-coil region" evidence="1">
    <location>
        <begin position="91"/>
        <end position="118"/>
    </location>
</feature>